<dbReference type="RefSeq" id="WP_048443401.1">
    <property type="nucleotide sequence ID" value="NZ_LABY01000040.1"/>
</dbReference>
<name>A0A0J6T4Y7_9HYPH</name>
<evidence type="ECO:0000313" key="2">
    <source>
        <dbReference type="EMBL" id="KMO40877.1"/>
    </source>
</evidence>
<keyword evidence="1" id="KW-1133">Transmembrane helix</keyword>
<keyword evidence="3" id="KW-1185">Reference proteome</keyword>
<gene>
    <name evidence="2" type="ORF">VQ02_06785</name>
</gene>
<dbReference type="PATRIC" id="fig|298794.3.peg.5555"/>
<proteinExistence type="predicted"/>
<evidence type="ECO:0000313" key="3">
    <source>
        <dbReference type="Proteomes" id="UP000035955"/>
    </source>
</evidence>
<feature type="transmembrane region" description="Helical" evidence="1">
    <location>
        <begin position="12"/>
        <end position="38"/>
    </location>
</feature>
<keyword evidence="1" id="KW-0812">Transmembrane</keyword>
<reference evidence="2 3" key="1">
    <citation type="submission" date="2015-03" db="EMBL/GenBank/DDBJ databases">
        <title>Genome sequencing of Methylobacterium variabile DSM 16961.</title>
        <authorList>
            <person name="Chaudhry V."/>
            <person name="Patil P.B."/>
        </authorList>
    </citation>
    <scope>NUCLEOTIDE SEQUENCE [LARGE SCALE GENOMIC DNA]</scope>
    <source>
        <strain evidence="2 3">DSM 16961</strain>
    </source>
</reference>
<protein>
    <submittedName>
        <fullName evidence="2">Uncharacterized protein</fullName>
    </submittedName>
</protein>
<organism evidence="2 3">
    <name type="scientific">Methylobacterium variabile</name>
    <dbReference type="NCBI Taxonomy" id="298794"/>
    <lineage>
        <taxon>Bacteria</taxon>
        <taxon>Pseudomonadati</taxon>
        <taxon>Pseudomonadota</taxon>
        <taxon>Alphaproteobacteria</taxon>
        <taxon>Hyphomicrobiales</taxon>
        <taxon>Methylobacteriaceae</taxon>
        <taxon>Methylobacterium</taxon>
    </lineage>
</organism>
<dbReference type="AlphaFoldDB" id="A0A0J6T4Y7"/>
<dbReference type="EMBL" id="LABY01000040">
    <property type="protein sequence ID" value="KMO40877.1"/>
    <property type="molecule type" value="Genomic_DNA"/>
</dbReference>
<evidence type="ECO:0000256" key="1">
    <source>
        <dbReference type="SAM" id="Phobius"/>
    </source>
</evidence>
<comment type="caution">
    <text evidence="2">The sequence shown here is derived from an EMBL/GenBank/DDBJ whole genome shotgun (WGS) entry which is preliminary data.</text>
</comment>
<dbReference type="OrthoDB" id="266279at2"/>
<sequence>MRRRRRRHIEIFGISALDLFASALGAFILVTMILFPYYGQGRAAADRIAAMDGTLRALQDRVARTAAPGPPFLLVQIRWADPGADVDLHVTDPAGREFWWYKANTDGRDHPGSAAALTYDMTAGPAVELWQSPSAEPGTYSIDYVANALPDGAAVAVSGTLLDRSGPHDLPVRTLRTAKQRVRAATVTVEPDGRVALR</sequence>
<keyword evidence="1" id="KW-0472">Membrane</keyword>
<dbReference type="Proteomes" id="UP000035955">
    <property type="component" value="Unassembled WGS sequence"/>
</dbReference>
<accession>A0A0J6T4Y7</accession>